<dbReference type="PANTHER" id="PTHR30570:SF1">
    <property type="entry name" value="PHOSPHATE-BINDING PROTEIN PSTS"/>
    <property type="match status" value="1"/>
</dbReference>
<keyword evidence="5" id="KW-1185">Reference proteome</keyword>
<evidence type="ECO:0000256" key="1">
    <source>
        <dbReference type="ARBA" id="ARBA00022729"/>
    </source>
</evidence>
<name>A0A512PEZ7_9CELL</name>
<dbReference type="Proteomes" id="UP000321798">
    <property type="component" value="Unassembled WGS sequence"/>
</dbReference>
<comment type="caution">
    <text evidence="4">The sequence shown here is derived from an EMBL/GenBank/DDBJ whole genome shotgun (WGS) entry which is preliminary data.</text>
</comment>
<evidence type="ECO:0000313" key="5">
    <source>
        <dbReference type="Proteomes" id="UP000321798"/>
    </source>
</evidence>
<feature type="signal peptide" evidence="2">
    <location>
        <begin position="1"/>
        <end position="28"/>
    </location>
</feature>
<dbReference type="RefSeq" id="WP_146953533.1">
    <property type="nucleotide sequence ID" value="NZ_BAABBJ010000001.1"/>
</dbReference>
<feature type="chain" id="PRO_5022174809" description="PBP domain-containing protein" evidence="2">
    <location>
        <begin position="29"/>
        <end position="326"/>
    </location>
</feature>
<dbReference type="Gene3D" id="3.40.190.10">
    <property type="entry name" value="Periplasmic binding protein-like II"/>
    <property type="match status" value="2"/>
</dbReference>
<evidence type="ECO:0000259" key="3">
    <source>
        <dbReference type="Pfam" id="PF12849"/>
    </source>
</evidence>
<dbReference type="InterPro" id="IPR024370">
    <property type="entry name" value="PBP_domain"/>
</dbReference>
<gene>
    <name evidence="4" type="ORF">CSO01_25020</name>
</gene>
<evidence type="ECO:0000313" key="4">
    <source>
        <dbReference type="EMBL" id="GEP69787.1"/>
    </source>
</evidence>
<dbReference type="Pfam" id="PF12849">
    <property type="entry name" value="PBP_like_2"/>
    <property type="match status" value="1"/>
</dbReference>
<evidence type="ECO:0000256" key="2">
    <source>
        <dbReference type="SAM" id="SignalP"/>
    </source>
</evidence>
<dbReference type="AlphaFoldDB" id="A0A512PEZ7"/>
<protein>
    <recommendedName>
        <fullName evidence="3">PBP domain-containing protein</fullName>
    </recommendedName>
</protein>
<organism evidence="4 5">
    <name type="scientific">Cellulomonas soli</name>
    <dbReference type="NCBI Taxonomy" id="931535"/>
    <lineage>
        <taxon>Bacteria</taxon>
        <taxon>Bacillati</taxon>
        <taxon>Actinomycetota</taxon>
        <taxon>Actinomycetes</taxon>
        <taxon>Micrococcales</taxon>
        <taxon>Cellulomonadaceae</taxon>
        <taxon>Cellulomonas</taxon>
    </lineage>
</organism>
<accession>A0A512PEZ7</accession>
<sequence length="326" mass="32489">MKRTKVSLLLTVALAGVLAATIASPASADPTPQPKDLVGVGSDTTEYAVNYLADGVKVGGLYSPGYNASAGARLVSFNATGTTPVVLKSGTVAVTRPNGSGAGKATLYGAGLNTNVNFARSSSSLSAAEVSAGLWQVPFAQDGLKLATATTSNAPASITAAQLVGIYNGSISNWNQIGGTAGVIVPMIPQTGSGTRTVFVAQLQAANGGVAVTLASTVVEVQEHDAAPVAANANAVAPFSTGRAKSATGIKLAGGWSYTRALYNVVRQADLSTAWFTQVFGADGFICSGSGQALIEAAGFDQLAVPADGGACGVPTQAATTNFTVN</sequence>
<dbReference type="OrthoDB" id="3636760at2"/>
<keyword evidence="1 2" id="KW-0732">Signal</keyword>
<dbReference type="SUPFAM" id="SSF53850">
    <property type="entry name" value="Periplasmic binding protein-like II"/>
    <property type="match status" value="1"/>
</dbReference>
<reference evidence="4 5" key="1">
    <citation type="submission" date="2019-07" db="EMBL/GenBank/DDBJ databases">
        <title>Whole genome shotgun sequence of Cellulomonas soli NBRC 109434.</title>
        <authorList>
            <person name="Hosoyama A."/>
            <person name="Uohara A."/>
            <person name="Ohji S."/>
            <person name="Ichikawa N."/>
        </authorList>
    </citation>
    <scope>NUCLEOTIDE SEQUENCE [LARGE SCALE GENOMIC DNA]</scope>
    <source>
        <strain evidence="4 5">NBRC 109434</strain>
    </source>
</reference>
<dbReference type="EMBL" id="BKAL01000008">
    <property type="protein sequence ID" value="GEP69787.1"/>
    <property type="molecule type" value="Genomic_DNA"/>
</dbReference>
<dbReference type="PANTHER" id="PTHR30570">
    <property type="entry name" value="PERIPLASMIC PHOSPHATE BINDING COMPONENT OF PHOSPHATE ABC TRANSPORTER"/>
    <property type="match status" value="1"/>
</dbReference>
<proteinExistence type="predicted"/>
<feature type="domain" description="PBP" evidence="3">
    <location>
        <begin position="94"/>
        <end position="254"/>
    </location>
</feature>
<dbReference type="InterPro" id="IPR050811">
    <property type="entry name" value="Phosphate_ABC_transporter"/>
</dbReference>